<dbReference type="InterPro" id="IPR037185">
    <property type="entry name" value="EmrE-like"/>
</dbReference>
<feature type="transmembrane region" description="Helical" evidence="7">
    <location>
        <begin position="66"/>
        <end position="86"/>
    </location>
</feature>
<reference evidence="9" key="1">
    <citation type="submission" date="2021-03" db="EMBL/GenBank/DDBJ databases">
        <title>Leucobacter chromiisoli sp. nov., isolated from chromium-containing soil of chemical plant.</title>
        <authorList>
            <person name="Xu Z."/>
        </authorList>
    </citation>
    <scope>NUCLEOTIDE SEQUENCE</scope>
    <source>
        <strain evidence="9">K 70/01</strain>
    </source>
</reference>
<evidence type="ECO:0000256" key="5">
    <source>
        <dbReference type="ARBA" id="ARBA00022989"/>
    </source>
</evidence>
<comment type="caution">
    <text evidence="9">The sequence shown here is derived from an EMBL/GenBank/DDBJ whole genome shotgun (WGS) entry which is preliminary data.</text>
</comment>
<evidence type="ECO:0000256" key="3">
    <source>
        <dbReference type="ARBA" id="ARBA00022475"/>
    </source>
</evidence>
<keyword evidence="3" id="KW-1003">Cell membrane</keyword>
<feature type="transmembrane region" description="Helical" evidence="7">
    <location>
        <begin position="269"/>
        <end position="288"/>
    </location>
</feature>
<dbReference type="SUPFAM" id="SSF103481">
    <property type="entry name" value="Multidrug resistance efflux transporter EmrE"/>
    <property type="match status" value="2"/>
</dbReference>
<dbReference type="EMBL" id="JAGFBF010000001">
    <property type="protein sequence ID" value="MBO2988701.1"/>
    <property type="molecule type" value="Genomic_DNA"/>
</dbReference>
<dbReference type="AlphaFoldDB" id="A0A939QIU8"/>
<dbReference type="InterPro" id="IPR050638">
    <property type="entry name" value="AA-Vitamin_Transporters"/>
</dbReference>
<sequence>MRGHDRVALLLVALLWGGNFVASKAALSSFTVWELRSLAFGSAAVVLAASAYATRASIVRLDVKNVAHLVVAGAFGIGGFGVFSALAMTHTSAGRTSIVVYTMPVWVVLLSWLVFRERPTRSRVLAVALAALGLLILGWPVFSDGGGLGPAFALLSALSWAAGTMYVKRLGLDVAPVVSTAIQLISATLLSLLGLALDPRDTPISISTGALLGIAYNTVLGTIVAYLLWFSVLRRIPAATASLGTLLVPVFGIVIAGVVLAEVPSATDLIGLCLIGGAAAATLVTAPGRGSTRGHPRST</sequence>
<dbReference type="Proteomes" id="UP000668403">
    <property type="component" value="Unassembled WGS sequence"/>
</dbReference>
<dbReference type="GO" id="GO:0005886">
    <property type="term" value="C:plasma membrane"/>
    <property type="evidence" value="ECO:0007669"/>
    <property type="project" value="UniProtKB-SubCell"/>
</dbReference>
<organism evidence="9 10">
    <name type="scientific">Leucobacter tardus</name>
    <dbReference type="NCBI Taxonomy" id="501483"/>
    <lineage>
        <taxon>Bacteria</taxon>
        <taxon>Bacillati</taxon>
        <taxon>Actinomycetota</taxon>
        <taxon>Actinomycetes</taxon>
        <taxon>Micrococcales</taxon>
        <taxon>Microbacteriaceae</taxon>
        <taxon>Leucobacter</taxon>
    </lineage>
</organism>
<dbReference type="Pfam" id="PF00892">
    <property type="entry name" value="EamA"/>
    <property type="match status" value="2"/>
</dbReference>
<evidence type="ECO:0000256" key="6">
    <source>
        <dbReference type="ARBA" id="ARBA00023136"/>
    </source>
</evidence>
<comment type="similarity">
    <text evidence="2">Belongs to the EamA transporter family.</text>
</comment>
<feature type="domain" description="EamA" evidence="8">
    <location>
        <begin position="8"/>
        <end position="137"/>
    </location>
</feature>
<evidence type="ECO:0000256" key="2">
    <source>
        <dbReference type="ARBA" id="ARBA00007362"/>
    </source>
</evidence>
<proteinExistence type="inferred from homology"/>
<evidence type="ECO:0000256" key="4">
    <source>
        <dbReference type="ARBA" id="ARBA00022692"/>
    </source>
</evidence>
<feature type="transmembrane region" description="Helical" evidence="7">
    <location>
        <begin position="98"/>
        <end position="115"/>
    </location>
</feature>
<evidence type="ECO:0000313" key="9">
    <source>
        <dbReference type="EMBL" id="MBO2988701.1"/>
    </source>
</evidence>
<keyword evidence="4 7" id="KW-0812">Transmembrane</keyword>
<dbReference type="RefSeq" id="WP_208236266.1">
    <property type="nucleotide sequence ID" value="NZ_BAAAQU010000001.1"/>
</dbReference>
<feature type="transmembrane region" description="Helical" evidence="7">
    <location>
        <begin position="174"/>
        <end position="197"/>
    </location>
</feature>
<gene>
    <name evidence="9" type="ORF">J4H85_01625</name>
</gene>
<feature type="transmembrane region" description="Helical" evidence="7">
    <location>
        <begin position="241"/>
        <end position="263"/>
    </location>
</feature>
<evidence type="ECO:0000256" key="7">
    <source>
        <dbReference type="SAM" id="Phobius"/>
    </source>
</evidence>
<dbReference type="PANTHER" id="PTHR32322">
    <property type="entry name" value="INNER MEMBRANE TRANSPORTER"/>
    <property type="match status" value="1"/>
</dbReference>
<feature type="domain" description="EamA" evidence="8">
    <location>
        <begin position="149"/>
        <end position="280"/>
    </location>
</feature>
<feature type="transmembrane region" description="Helical" evidence="7">
    <location>
        <begin position="209"/>
        <end position="229"/>
    </location>
</feature>
<evidence type="ECO:0000313" key="10">
    <source>
        <dbReference type="Proteomes" id="UP000668403"/>
    </source>
</evidence>
<accession>A0A939QIU8</accession>
<keyword evidence="6 7" id="KW-0472">Membrane</keyword>
<feature type="transmembrane region" description="Helical" evidence="7">
    <location>
        <begin position="124"/>
        <end position="142"/>
    </location>
</feature>
<dbReference type="PANTHER" id="PTHR32322:SF18">
    <property type="entry name" value="S-ADENOSYLMETHIONINE_S-ADENOSYLHOMOCYSTEINE TRANSPORTER"/>
    <property type="match status" value="1"/>
</dbReference>
<protein>
    <submittedName>
        <fullName evidence="9">DMT family transporter</fullName>
    </submittedName>
</protein>
<feature type="transmembrane region" description="Helical" evidence="7">
    <location>
        <begin position="148"/>
        <end position="167"/>
    </location>
</feature>
<dbReference type="InterPro" id="IPR000620">
    <property type="entry name" value="EamA_dom"/>
</dbReference>
<keyword evidence="10" id="KW-1185">Reference proteome</keyword>
<comment type="subcellular location">
    <subcellularLocation>
        <location evidence="1">Cell membrane</location>
        <topology evidence="1">Multi-pass membrane protein</topology>
    </subcellularLocation>
</comment>
<feature type="transmembrane region" description="Helical" evidence="7">
    <location>
        <begin position="35"/>
        <end position="54"/>
    </location>
</feature>
<evidence type="ECO:0000259" key="8">
    <source>
        <dbReference type="Pfam" id="PF00892"/>
    </source>
</evidence>
<name>A0A939QIU8_9MICO</name>
<keyword evidence="5 7" id="KW-1133">Transmembrane helix</keyword>
<evidence type="ECO:0000256" key="1">
    <source>
        <dbReference type="ARBA" id="ARBA00004651"/>
    </source>
</evidence>